<evidence type="ECO:0000256" key="4">
    <source>
        <dbReference type="ARBA" id="ARBA00023125"/>
    </source>
</evidence>
<organism evidence="10 12">
    <name type="scientific">Hortaea werneckii</name>
    <name type="common">Black yeast</name>
    <name type="synonym">Cladosporium werneckii</name>
    <dbReference type="NCBI Taxonomy" id="91943"/>
    <lineage>
        <taxon>Eukaryota</taxon>
        <taxon>Fungi</taxon>
        <taxon>Dikarya</taxon>
        <taxon>Ascomycota</taxon>
        <taxon>Pezizomycotina</taxon>
        <taxon>Dothideomycetes</taxon>
        <taxon>Dothideomycetidae</taxon>
        <taxon>Mycosphaerellales</taxon>
        <taxon>Teratosphaeriaceae</taxon>
        <taxon>Hortaea</taxon>
    </lineage>
</organism>
<keyword evidence="5" id="KW-0804">Transcription</keyword>
<dbReference type="PANTHER" id="PTHR36206">
    <property type="entry name" value="ASPERCRYPTIN BIOSYNTHESIS CLUSTER-SPECIFIC TRANSCRIPTION REGULATOR ATNN-RELATED"/>
    <property type="match status" value="1"/>
</dbReference>
<dbReference type="Proteomes" id="UP000281245">
    <property type="component" value="Unassembled WGS sequence"/>
</dbReference>
<evidence type="ECO:0000313" key="8">
    <source>
        <dbReference type="EMBL" id="RMY10155.1"/>
    </source>
</evidence>
<dbReference type="PANTHER" id="PTHR36206:SF12">
    <property type="entry name" value="ASPERCRYPTIN BIOSYNTHESIS CLUSTER-SPECIFIC TRANSCRIPTION REGULATOR ATNN-RELATED"/>
    <property type="match status" value="1"/>
</dbReference>
<comment type="caution">
    <text evidence="10">The sequence shown here is derived from an EMBL/GenBank/DDBJ whole genome shotgun (WGS) entry which is preliminary data.</text>
</comment>
<dbReference type="GO" id="GO:0003677">
    <property type="term" value="F:DNA binding"/>
    <property type="evidence" value="ECO:0007669"/>
    <property type="project" value="UniProtKB-KW"/>
</dbReference>
<dbReference type="EMBL" id="QWIK01000230">
    <property type="protein sequence ID" value="RMY10155.1"/>
    <property type="molecule type" value="Genomic_DNA"/>
</dbReference>
<evidence type="ECO:0000313" key="7">
    <source>
        <dbReference type="EMBL" id="RMX83476.1"/>
    </source>
</evidence>
<evidence type="ECO:0000256" key="5">
    <source>
        <dbReference type="ARBA" id="ARBA00023163"/>
    </source>
</evidence>
<evidence type="ECO:0000256" key="2">
    <source>
        <dbReference type="ARBA" id="ARBA00022833"/>
    </source>
</evidence>
<evidence type="ECO:0000313" key="10">
    <source>
        <dbReference type="EMBL" id="RMY32560.1"/>
    </source>
</evidence>
<keyword evidence="1" id="KW-0479">Metal-binding</keyword>
<evidence type="ECO:0000313" key="9">
    <source>
        <dbReference type="EMBL" id="RMY17256.1"/>
    </source>
</evidence>
<name>A0A3M7AZ90_HORWE</name>
<dbReference type="EMBL" id="QWIM01000621">
    <property type="protein sequence ID" value="RMY32560.1"/>
    <property type="molecule type" value="Genomic_DNA"/>
</dbReference>
<dbReference type="Proteomes" id="UP000271337">
    <property type="component" value="Unassembled WGS sequence"/>
</dbReference>
<evidence type="ECO:0000256" key="6">
    <source>
        <dbReference type="ARBA" id="ARBA00023242"/>
    </source>
</evidence>
<keyword evidence="2" id="KW-0862">Zinc</keyword>
<reference evidence="11 12" key="1">
    <citation type="journal article" date="2018" name="BMC Genomics">
        <title>Genomic evidence for intraspecific hybridization in a clonal and extremely halotolerant yeast.</title>
        <authorList>
            <person name="Gostincar C."/>
            <person name="Stajich J.E."/>
            <person name="Zupancic J."/>
            <person name="Zalar P."/>
            <person name="Gunde-Cimerman N."/>
        </authorList>
    </citation>
    <scope>NUCLEOTIDE SEQUENCE [LARGE SCALE GENOMIC DNA]</scope>
    <source>
        <strain evidence="10 12">EXF-6651</strain>
        <strain evidence="8 14">EXF-6654</strain>
        <strain evidence="7 13">EXF-6656</strain>
        <strain evidence="9 11">EXF-6669</strain>
    </source>
</reference>
<evidence type="ECO:0000313" key="14">
    <source>
        <dbReference type="Proteomes" id="UP000282582"/>
    </source>
</evidence>
<dbReference type="AlphaFoldDB" id="A0A3M7AZ90"/>
<dbReference type="EMBL" id="QWIJ01000348">
    <property type="protein sequence ID" value="RMX83476.1"/>
    <property type="molecule type" value="Genomic_DNA"/>
</dbReference>
<dbReference type="GO" id="GO:0046872">
    <property type="term" value="F:metal ion binding"/>
    <property type="evidence" value="ECO:0007669"/>
    <property type="project" value="UniProtKB-KW"/>
</dbReference>
<proteinExistence type="predicted"/>
<accession>A0A3M7AZ90</accession>
<sequence>MESFSRDLPMPSVSRITSLNQAHATLLHCCNKLARFEQCCQPQTSTPSSPVLQNTQADERSGFRQWLQRWESAFSQFLSTYASGMSNEDLSECRILKANHIACNIVASNARPGTLEFDLYEQDFQAIIDLATSVLQTRQRIQSSSPLSAASTPDAGPRAVAGLDVRDPLCILLASCRKQVLRNRANDLLMRFYAMSGPV</sequence>
<keyword evidence="4" id="KW-0238">DNA-binding</keyword>
<dbReference type="Proteomes" id="UP000282582">
    <property type="component" value="Unassembled WGS sequence"/>
</dbReference>
<keyword evidence="3" id="KW-0805">Transcription regulation</keyword>
<dbReference type="OrthoDB" id="39175at2759"/>
<evidence type="ECO:0000256" key="1">
    <source>
        <dbReference type="ARBA" id="ARBA00022723"/>
    </source>
</evidence>
<evidence type="ECO:0000256" key="3">
    <source>
        <dbReference type="ARBA" id="ARBA00023015"/>
    </source>
</evidence>
<evidence type="ECO:0000313" key="11">
    <source>
        <dbReference type="Proteomes" id="UP000271337"/>
    </source>
</evidence>
<dbReference type="EMBL" id="QWIL01000586">
    <property type="protein sequence ID" value="RMY17256.1"/>
    <property type="molecule type" value="Genomic_DNA"/>
</dbReference>
<gene>
    <name evidence="10" type="ORF">D0866_06519</name>
    <name evidence="9" type="ORF">D0867_06160</name>
    <name evidence="8" type="ORF">D0868_03857</name>
    <name evidence="7" type="ORF">D0869_05283</name>
</gene>
<dbReference type="InterPro" id="IPR052360">
    <property type="entry name" value="Transcr_Regulatory_Proteins"/>
</dbReference>
<dbReference type="Proteomes" id="UP000276864">
    <property type="component" value="Unassembled WGS sequence"/>
</dbReference>
<evidence type="ECO:0000313" key="13">
    <source>
        <dbReference type="Proteomes" id="UP000281245"/>
    </source>
</evidence>
<protein>
    <submittedName>
        <fullName evidence="10">Uncharacterized protein</fullName>
    </submittedName>
</protein>
<keyword evidence="6" id="KW-0539">Nucleus</keyword>
<evidence type="ECO:0000313" key="12">
    <source>
        <dbReference type="Proteomes" id="UP000276864"/>
    </source>
</evidence>